<evidence type="ECO:0000256" key="7">
    <source>
        <dbReference type="SAM" id="SignalP"/>
    </source>
</evidence>
<evidence type="ECO:0000313" key="9">
    <source>
        <dbReference type="EnsemblMetazoa" id="ASIC014489-PA"/>
    </source>
</evidence>
<sequence>MGCAMLLTLAVALAGCAVVKSEAQDGTHLYLEKSLSQAMHECMEYLQIPANRYDDYASHRFPCDAETKCLVRCVGLNLRWWNDTTGVQTALMANFFQPDPTDTDYARRTAKCLELRLAQSDPSECCSLAYESFMCYLQHYGNLVPCPQYLPEDHSRYVRMAYDCINMLQVPEVLLHSYSNGLIRDAPETRCLLRCFYLRSGVFNSETGFDLRRLYTRDYQHADDVRYLASETYAKLNNLRATGCDECTEVFLAYRDLLGEMGNAYYEDGVLRDAAVLALKDGYCDKRNHHEPLNEEKKQNPKKYHKKTPTKVHYPKQDEAEVTTRCHEKTYEEATTTPKYYEQPTTTPCPVKHQEVPVTTYTEPTMTTHCPPKHHEEPTTNMPREEPTTTTLETSTPVVFNYKQRNCENCGKMFQPGGCKFTCPNCTKSFTKYGRFFF</sequence>
<dbReference type="AlphaFoldDB" id="A0A084W8F5"/>
<evidence type="ECO:0000313" key="8">
    <source>
        <dbReference type="EMBL" id="KFB46499.1"/>
    </source>
</evidence>
<evidence type="ECO:0000256" key="1">
    <source>
        <dbReference type="ARBA" id="ARBA00004613"/>
    </source>
</evidence>
<keyword evidence="3" id="KW-0964">Secreted</keyword>
<keyword evidence="10" id="KW-1185">Reference proteome</keyword>
<reference evidence="8 10" key="1">
    <citation type="journal article" date="2014" name="BMC Genomics">
        <title>Genome sequence of Anopheles sinensis provides insight into genetics basis of mosquito competence for malaria parasites.</title>
        <authorList>
            <person name="Zhou D."/>
            <person name="Zhang D."/>
            <person name="Ding G."/>
            <person name="Shi L."/>
            <person name="Hou Q."/>
            <person name="Ye Y."/>
            <person name="Xu Y."/>
            <person name="Zhou H."/>
            <person name="Xiong C."/>
            <person name="Li S."/>
            <person name="Yu J."/>
            <person name="Hong S."/>
            <person name="Yu X."/>
            <person name="Zou P."/>
            <person name="Chen C."/>
            <person name="Chang X."/>
            <person name="Wang W."/>
            <person name="Lv Y."/>
            <person name="Sun Y."/>
            <person name="Ma L."/>
            <person name="Shen B."/>
            <person name="Zhu C."/>
        </authorList>
    </citation>
    <scope>NUCLEOTIDE SEQUENCE [LARGE SCALE GENOMIC DNA]</scope>
</reference>
<dbReference type="FunFam" id="1.10.238.20:FF:000002">
    <property type="entry name" value="AGAP000641-PA"/>
    <property type="match status" value="1"/>
</dbReference>
<dbReference type="InterPro" id="IPR006170">
    <property type="entry name" value="PBP/GOBP"/>
</dbReference>
<evidence type="ECO:0000256" key="5">
    <source>
        <dbReference type="ARBA" id="ARBA00023157"/>
    </source>
</evidence>
<feature type="compositionally biased region" description="Basic and acidic residues" evidence="6">
    <location>
        <begin position="373"/>
        <end position="387"/>
    </location>
</feature>
<keyword evidence="4 7" id="KW-0732">Signal</keyword>
<dbReference type="PANTHER" id="PTHR11857:SF46">
    <property type="entry name" value="GENERAL ODORANT-BINDING PROTEIN 99A-RELATED"/>
    <property type="match status" value="1"/>
</dbReference>
<dbReference type="SUPFAM" id="SSF47565">
    <property type="entry name" value="Insect pheromone/odorant-binding proteins"/>
    <property type="match status" value="2"/>
</dbReference>
<feature type="compositionally biased region" description="Basic residues" evidence="6">
    <location>
        <begin position="300"/>
        <end position="314"/>
    </location>
</feature>
<dbReference type="CDD" id="cd23992">
    <property type="entry name" value="PBP_GOBP"/>
    <property type="match status" value="2"/>
</dbReference>
<dbReference type="PANTHER" id="PTHR11857">
    <property type="entry name" value="ODORANT BINDING PROTEIN-RELATED"/>
    <property type="match status" value="1"/>
</dbReference>
<name>A0A084W8F5_ANOSI</name>
<dbReference type="VEuPathDB" id="VectorBase:ASIC014489"/>
<keyword evidence="5" id="KW-1015">Disulfide bond</keyword>
<feature type="compositionally biased region" description="Basic and acidic residues" evidence="6">
    <location>
        <begin position="289"/>
        <end position="299"/>
    </location>
</feature>
<dbReference type="EMBL" id="KE525318">
    <property type="protein sequence ID" value="KFB46499.1"/>
    <property type="molecule type" value="Genomic_DNA"/>
</dbReference>
<dbReference type="GO" id="GO:0007608">
    <property type="term" value="P:sensory perception of smell"/>
    <property type="evidence" value="ECO:0007669"/>
    <property type="project" value="TreeGrafter"/>
</dbReference>
<dbReference type="Proteomes" id="UP000030765">
    <property type="component" value="Unassembled WGS sequence"/>
</dbReference>
<dbReference type="GO" id="GO:0005549">
    <property type="term" value="F:odorant binding"/>
    <property type="evidence" value="ECO:0007669"/>
    <property type="project" value="InterPro"/>
</dbReference>
<dbReference type="STRING" id="74873.A0A084W8F5"/>
<organism evidence="8">
    <name type="scientific">Anopheles sinensis</name>
    <name type="common">Mosquito</name>
    <dbReference type="NCBI Taxonomy" id="74873"/>
    <lineage>
        <taxon>Eukaryota</taxon>
        <taxon>Metazoa</taxon>
        <taxon>Ecdysozoa</taxon>
        <taxon>Arthropoda</taxon>
        <taxon>Hexapoda</taxon>
        <taxon>Insecta</taxon>
        <taxon>Pterygota</taxon>
        <taxon>Neoptera</taxon>
        <taxon>Endopterygota</taxon>
        <taxon>Diptera</taxon>
        <taxon>Nematocera</taxon>
        <taxon>Culicoidea</taxon>
        <taxon>Culicidae</taxon>
        <taxon>Anophelinae</taxon>
        <taxon>Anopheles</taxon>
    </lineage>
</organism>
<accession>A0A084W8F5</accession>
<dbReference type="EMBL" id="ATLV01021422">
    <property type="status" value="NOT_ANNOTATED_CDS"/>
    <property type="molecule type" value="Genomic_DNA"/>
</dbReference>
<dbReference type="Gene3D" id="1.10.238.20">
    <property type="entry name" value="Pheromone/general odorant binding protein domain"/>
    <property type="match status" value="2"/>
</dbReference>
<evidence type="ECO:0000313" key="10">
    <source>
        <dbReference type="Proteomes" id="UP000030765"/>
    </source>
</evidence>
<comment type="similarity">
    <text evidence="2">Belongs to the PBP/GOBP family.</text>
</comment>
<dbReference type="EnsemblMetazoa" id="ASIC014489-RA">
    <property type="protein sequence ID" value="ASIC014489-PA"/>
    <property type="gene ID" value="ASIC014489"/>
</dbReference>
<feature type="region of interest" description="Disordered" evidence="6">
    <location>
        <begin position="289"/>
        <end position="323"/>
    </location>
</feature>
<evidence type="ECO:0000256" key="2">
    <source>
        <dbReference type="ARBA" id="ARBA00008098"/>
    </source>
</evidence>
<dbReference type="GO" id="GO:0005615">
    <property type="term" value="C:extracellular space"/>
    <property type="evidence" value="ECO:0007669"/>
    <property type="project" value="TreeGrafter"/>
</dbReference>
<comment type="subcellular location">
    <subcellularLocation>
        <location evidence="1">Secreted</location>
    </subcellularLocation>
</comment>
<feature type="region of interest" description="Disordered" evidence="6">
    <location>
        <begin position="363"/>
        <end position="392"/>
    </location>
</feature>
<dbReference type="Pfam" id="PF01395">
    <property type="entry name" value="PBP_GOBP"/>
    <property type="match status" value="2"/>
</dbReference>
<dbReference type="InterPro" id="IPR036728">
    <property type="entry name" value="PBP_GOBP_sf"/>
</dbReference>
<evidence type="ECO:0000256" key="4">
    <source>
        <dbReference type="ARBA" id="ARBA00022729"/>
    </source>
</evidence>
<gene>
    <name evidence="8" type="ORF">ZHAS_00014489</name>
</gene>
<dbReference type="OMA" id="DAPETRC"/>
<reference evidence="9" key="2">
    <citation type="submission" date="2020-05" db="UniProtKB">
        <authorList>
            <consortium name="EnsemblMetazoa"/>
        </authorList>
    </citation>
    <scope>IDENTIFICATION</scope>
</reference>
<feature type="chain" id="PRO_5001784689" evidence="7">
    <location>
        <begin position="24"/>
        <end position="438"/>
    </location>
</feature>
<feature type="signal peptide" evidence="7">
    <location>
        <begin position="1"/>
        <end position="23"/>
    </location>
</feature>
<evidence type="ECO:0000256" key="3">
    <source>
        <dbReference type="ARBA" id="ARBA00022525"/>
    </source>
</evidence>
<proteinExistence type="inferred from homology"/>
<evidence type="ECO:0000256" key="6">
    <source>
        <dbReference type="SAM" id="MobiDB-lite"/>
    </source>
</evidence>
<dbReference type="VEuPathDB" id="VectorBase:ASIS019807"/>
<dbReference type="OrthoDB" id="7734701at2759"/>
<protein>
    <submittedName>
        <fullName evidence="8">AGAP010650-PA-like protein</fullName>
    </submittedName>
</protein>